<feature type="domain" description="FAS1" evidence="3">
    <location>
        <begin position="237"/>
        <end position="399"/>
    </location>
</feature>
<evidence type="ECO:0000259" key="3">
    <source>
        <dbReference type="PROSITE" id="PS50213"/>
    </source>
</evidence>
<keyword evidence="2" id="KW-0732">Signal</keyword>
<dbReference type="PROSITE" id="PS50213">
    <property type="entry name" value="FAS1"/>
    <property type="match status" value="2"/>
</dbReference>
<dbReference type="Gene3D" id="2.30.180.10">
    <property type="entry name" value="FAS1 domain"/>
    <property type="match status" value="2"/>
</dbReference>
<dbReference type="Pfam" id="PF02469">
    <property type="entry name" value="Fasciclin"/>
    <property type="match status" value="2"/>
</dbReference>
<dbReference type="InterPro" id="IPR000782">
    <property type="entry name" value="FAS1_domain"/>
</dbReference>
<reference evidence="4" key="2">
    <citation type="submission" date="2023-06" db="EMBL/GenBank/DDBJ databases">
        <authorList>
            <consortium name="Lawrence Berkeley National Laboratory"/>
            <person name="Haridas S."/>
            <person name="Hensen N."/>
            <person name="Bonometti L."/>
            <person name="Westerberg I."/>
            <person name="Brannstrom I.O."/>
            <person name="Guillou S."/>
            <person name="Cros-Aarteil S."/>
            <person name="Calhoun S."/>
            <person name="Kuo A."/>
            <person name="Mondo S."/>
            <person name="Pangilinan J."/>
            <person name="Riley R."/>
            <person name="Labutti K."/>
            <person name="Andreopoulos B."/>
            <person name="Lipzen A."/>
            <person name="Chen C."/>
            <person name="Yanf M."/>
            <person name="Daum C."/>
            <person name="Ng V."/>
            <person name="Clum A."/>
            <person name="Steindorff A."/>
            <person name="Ohm R."/>
            <person name="Martin F."/>
            <person name="Silar P."/>
            <person name="Natvig D."/>
            <person name="Lalanne C."/>
            <person name="Gautier V."/>
            <person name="Ament-Velasquez S.L."/>
            <person name="Kruys A."/>
            <person name="Hutchinson M.I."/>
            <person name="Powell A.J."/>
            <person name="Barry K."/>
            <person name="Miller A.N."/>
            <person name="Grigoriev I.V."/>
            <person name="Debuchy R."/>
            <person name="Gladieux P."/>
            <person name="Thoren M.H."/>
            <person name="Johannesson H."/>
        </authorList>
    </citation>
    <scope>NUCLEOTIDE SEQUENCE</scope>
    <source>
        <strain evidence="4">SMH4131-1</strain>
    </source>
</reference>
<dbReference type="PANTHER" id="PTHR10900">
    <property type="entry name" value="PERIOSTIN-RELATED"/>
    <property type="match status" value="1"/>
</dbReference>
<evidence type="ECO:0000256" key="1">
    <source>
        <dbReference type="SAM" id="MobiDB-lite"/>
    </source>
</evidence>
<feature type="region of interest" description="Disordered" evidence="1">
    <location>
        <begin position="402"/>
        <end position="449"/>
    </location>
</feature>
<organism evidence="4 5">
    <name type="scientific">Cercophora scortea</name>
    <dbReference type="NCBI Taxonomy" id="314031"/>
    <lineage>
        <taxon>Eukaryota</taxon>
        <taxon>Fungi</taxon>
        <taxon>Dikarya</taxon>
        <taxon>Ascomycota</taxon>
        <taxon>Pezizomycotina</taxon>
        <taxon>Sordariomycetes</taxon>
        <taxon>Sordariomycetidae</taxon>
        <taxon>Sordariales</taxon>
        <taxon>Lasiosphaeriaceae</taxon>
        <taxon>Cercophora</taxon>
    </lineage>
</organism>
<keyword evidence="5" id="KW-1185">Reference proteome</keyword>
<gene>
    <name evidence="4" type="ORF">B0T19DRAFT_53512</name>
</gene>
<dbReference type="AlphaFoldDB" id="A0AAE0MLG9"/>
<dbReference type="PANTHER" id="PTHR10900:SF125">
    <property type="entry name" value="FAS1 DOMAIN-CONTAINING PROTEIN YLR001C"/>
    <property type="match status" value="1"/>
</dbReference>
<dbReference type="InterPro" id="IPR036378">
    <property type="entry name" value="FAS1_dom_sf"/>
</dbReference>
<feature type="compositionally biased region" description="Acidic residues" evidence="1">
    <location>
        <begin position="411"/>
        <end position="424"/>
    </location>
</feature>
<dbReference type="InterPro" id="IPR050904">
    <property type="entry name" value="Adhesion/Biosynth-related"/>
</dbReference>
<accession>A0AAE0MLG9</accession>
<protein>
    <submittedName>
        <fullName evidence="4">Fasciclin domain family</fullName>
    </submittedName>
</protein>
<comment type="caution">
    <text evidence="4">The sequence shown here is derived from an EMBL/GenBank/DDBJ whole genome shotgun (WGS) entry which is preliminary data.</text>
</comment>
<evidence type="ECO:0000313" key="4">
    <source>
        <dbReference type="EMBL" id="KAK3336872.1"/>
    </source>
</evidence>
<dbReference type="SUPFAM" id="SSF82153">
    <property type="entry name" value="FAS1 domain"/>
    <property type="match status" value="2"/>
</dbReference>
<feature type="chain" id="PRO_5042146878" evidence="2">
    <location>
        <begin position="16"/>
        <end position="449"/>
    </location>
</feature>
<proteinExistence type="predicted"/>
<feature type="domain" description="FAS1" evidence="3">
    <location>
        <begin position="96"/>
        <end position="233"/>
    </location>
</feature>
<dbReference type="EMBL" id="JAUEPO010000001">
    <property type="protein sequence ID" value="KAK3336872.1"/>
    <property type="molecule type" value="Genomic_DNA"/>
</dbReference>
<reference evidence="4" key="1">
    <citation type="journal article" date="2023" name="Mol. Phylogenet. Evol.">
        <title>Genome-scale phylogeny and comparative genomics of the fungal order Sordariales.</title>
        <authorList>
            <person name="Hensen N."/>
            <person name="Bonometti L."/>
            <person name="Westerberg I."/>
            <person name="Brannstrom I.O."/>
            <person name="Guillou S."/>
            <person name="Cros-Aarteil S."/>
            <person name="Calhoun S."/>
            <person name="Haridas S."/>
            <person name="Kuo A."/>
            <person name="Mondo S."/>
            <person name="Pangilinan J."/>
            <person name="Riley R."/>
            <person name="LaButti K."/>
            <person name="Andreopoulos B."/>
            <person name="Lipzen A."/>
            <person name="Chen C."/>
            <person name="Yan M."/>
            <person name="Daum C."/>
            <person name="Ng V."/>
            <person name="Clum A."/>
            <person name="Steindorff A."/>
            <person name="Ohm R.A."/>
            <person name="Martin F."/>
            <person name="Silar P."/>
            <person name="Natvig D.O."/>
            <person name="Lalanne C."/>
            <person name="Gautier V."/>
            <person name="Ament-Velasquez S.L."/>
            <person name="Kruys A."/>
            <person name="Hutchinson M.I."/>
            <person name="Powell A.J."/>
            <person name="Barry K."/>
            <person name="Miller A.N."/>
            <person name="Grigoriev I.V."/>
            <person name="Debuchy R."/>
            <person name="Gladieux P."/>
            <person name="Hiltunen Thoren M."/>
            <person name="Johannesson H."/>
        </authorList>
    </citation>
    <scope>NUCLEOTIDE SEQUENCE</scope>
    <source>
        <strain evidence="4">SMH4131-1</strain>
    </source>
</reference>
<dbReference type="SMART" id="SM00554">
    <property type="entry name" value="FAS1"/>
    <property type="match status" value="2"/>
</dbReference>
<sequence>MKQAILALLAVGAAGFVVPFDHRAEQQISFSADIDTGKHAQDAPQAWWDAVSERDSPLSLIKSTIDGVLGSSLVDDLLSSDLRHPHDGHGHHGDPTKTVYELIKESKYTQRFAELISEYGDIKELLEDTKKNRTLFVPTDRAFEHIPKHKKPSKEFILALLKYHVVPGSYPVKRILFTHTVPTELELDSLDDHPQRLRIGVSLFGVYLNFYSKVVAANIEAKNGFIHAVDHILIPPPSAAKIIKLLPGKFSTFSLALETTGLGEDLEEAEHRGGTLFAPTNIAFKRLGPRANAFLFSERGKRFLHALLRYHVVANETLYSDAFYKEGHSDQNDGGEGEAEALTDYWHVDLPSLLDEKPIHVDFRRWKGFITILVNGGVRVAVQDGIAADGVIQVVDRVLIPPHKRHHHGDDGDDGSKDDEENISVEELKARLGPYVEDGASEGGDMSDL</sequence>
<evidence type="ECO:0000256" key="2">
    <source>
        <dbReference type="SAM" id="SignalP"/>
    </source>
</evidence>
<dbReference type="Proteomes" id="UP001286456">
    <property type="component" value="Unassembled WGS sequence"/>
</dbReference>
<name>A0AAE0MLG9_9PEZI</name>
<feature type="signal peptide" evidence="2">
    <location>
        <begin position="1"/>
        <end position="15"/>
    </location>
</feature>
<evidence type="ECO:0000313" key="5">
    <source>
        <dbReference type="Proteomes" id="UP001286456"/>
    </source>
</evidence>